<keyword evidence="1" id="KW-0812">Transmembrane</keyword>
<proteinExistence type="predicted"/>
<keyword evidence="1" id="KW-1133">Transmembrane helix</keyword>
<reference evidence="2 3" key="2">
    <citation type="journal article" date="2018" name="Plant J.">
        <title>The Physcomitrella patens chromosome-scale assembly reveals moss genome structure and evolution.</title>
        <authorList>
            <person name="Lang D."/>
            <person name="Ullrich K.K."/>
            <person name="Murat F."/>
            <person name="Fuchs J."/>
            <person name="Jenkins J."/>
            <person name="Haas F.B."/>
            <person name="Piednoel M."/>
            <person name="Gundlach H."/>
            <person name="Van Bel M."/>
            <person name="Meyberg R."/>
            <person name="Vives C."/>
            <person name="Morata J."/>
            <person name="Symeonidi A."/>
            <person name="Hiss M."/>
            <person name="Muchero W."/>
            <person name="Kamisugi Y."/>
            <person name="Saleh O."/>
            <person name="Blanc G."/>
            <person name="Decker E.L."/>
            <person name="van Gessel N."/>
            <person name="Grimwood J."/>
            <person name="Hayes R.D."/>
            <person name="Graham S.W."/>
            <person name="Gunter L.E."/>
            <person name="McDaniel S.F."/>
            <person name="Hoernstein S.N.W."/>
            <person name="Larsson A."/>
            <person name="Li F.W."/>
            <person name="Perroud P.F."/>
            <person name="Phillips J."/>
            <person name="Ranjan P."/>
            <person name="Rokshar D.S."/>
            <person name="Rothfels C.J."/>
            <person name="Schneider L."/>
            <person name="Shu S."/>
            <person name="Stevenson D.W."/>
            <person name="Thummler F."/>
            <person name="Tillich M."/>
            <person name="Villarreal Aguilar J.C."/>
            <person name="Widiez T."/>
            <person name="Wong G.K."/>
            <person name="Wymore A."/>
            <person name="Zhang Y."/>
            <person name="Zimmer A.D."/>
            <person name="Quatrano R.S."/>
            <person name="Mayer K.F.X."/>
            <person name="Goodstein D."/>
            <person name="Casacuberta J.M."/>
            <person name="Vandepoele K."/>
            <person name="Reski R."/>
            <person name="Cuming A.C."/>
            <person name="Tuskan G.A."/>
            <person name="Maumus F."/>
            <person name="Salse J."/>
            <person name="Schmutz J."/>
            <person name="Rensing S.A."/>
        </authorList>
    </citation>
    <scope>NUCLEOTIDE SEQUENCE [LARGE SCALE GENOMIC DNA]</scope>
    <source>
        <strain evidence="2 3">cv. Gransden 2004</strain>
    </source>
</reference>
<dbReference type="Gramene" id="Pp3c7_5600V3.2">
    <property type="protein sequence ID" value="PAC:32926227.CDS.1"/>
    <property type="gene ID" value="Pp3c7_5600"/>
</dbReference>
<feature type="transmembrane region" description="Helical" evidence="1">
    <location>
        <begin position="7"/>
        <end position="28"/>
    </location>
</feature>
<name>A0A7I3Z5T0_PHYPA</name>
<keyword evidence="1" id="KW-0472">Membrane</keyword>
<protein>
    <submittedName>
        <fullName evidence="2">Uncharacterized protein</fullName>
    </submittedName>
</protein>
<evidence type="ECO:0000313" key="3">
    <source>
        <dbReference type="Proteomes" id="UP000006727"/>
    </source>
</evidence>
<keyword evidence="3" id="KW-1185">Reference proteome</keyword>
<accession>A0A7I3Z5T0</accession>
<dbReference type="EMBL" id="ABEU02000007">
    <property type="status" value="NOT_ANNOTATED_CDS"/>
    <property type="molecule type" value="Genomic_DNA"/>
</dbReference>
<reference evidence="2" key="3">
    <citation type="submission" date="2020-12" db="UniProtKB">
        <authorList>
            <consortium name="EnsemblPlants"/>
        </authorList>
    </citation>
    <scope>IDENTIFICATION</scope>
</reference>
<organism evidence="2 3">
    <name type="scientific">Physcomitrium patens</name>
    <name type="common">Spreading-leaved earth moss</name>
    <name type="synonym">Physcomitrella patens</name>
    <dbReference type="NCBI Taxonomy" id="3218"/>
    <lineage>
        <taxon>Eukaryota</taxon>
        <taxon>Viridiplantae</taxon>
        <taxon>Streptophyta</taxon>
        <taxon>Embryophyta</taxon>
        <taxon>Bryophyta</taxon>
        <taxon>Bryophytina</taxon>
        <taxon>Bryopsida</taxon>
        <taxon>Funariidae</taxon>
        <taxon>Funariales</taxon>
        <taxon>Funariaceae</taxon>
        <taxon>Physcomitrium</taxon>
    </lineage>
</organism>
<dbReference type="InParanoid" id="A0A7I3Z5T0"/>
<dbReference type="Proteomes" id="UP000006727">
    <property type="component" value="Chromosome 7"/>
</dbReference>
<dbReference type="AlphaFoldDB" id="A0A7I3Z5T0"/>
<feature type="transmembrane region" description="Helical" evidence="1">
    <location>
        <begin position="77"/>
        <end position="100"/>
    </location>
</feature>
<dbReference type="EnsemblPlants" id="Pp3c7_5600V3.2">
    <property type="protein sequence ID" value="PAC:32926227.CDS.1"/>
    <property type="gene ID" value="Pp3c7_5600"/>
</dbReference>
<evidence type="ECO:0000313" key="2">
    <source>
        <dbReference type="EnsemblPlants" id="PAC:32926227.CDS.1"/>
    </source>
</evidence>
<evidence type="ECO:0000256" key="1">
    <source>
        <dbReference type="SAM" id="Phobius"/>
    </source>
</evidence>
<sequence length="110" mass="12199">MHHQCCELLVAITASSVLVVCCFLQLRFSNTELDPPLHRLTLQGCRVSPCIPSGKSFDEQGFQLRCVILHFSGLQAFHRNIVCARGGVVFLCCGGVIAKLPSNDKRREKE</sequence>
<reference evidence="2 3" key="1">
    <citation type="journal article" date="2008" name="Science">
        <title>The Physcomitrella genome reveals evolutionary insights into the conquest of land by plants.</title>
        <authorList>
            <person name="Rensing S."/>
            <person name="Lang D."/>
            <person name="Zimmer A."/>
            <person name="Terry A."/>
            <person name="Salamov A."/>
            <person name="Shapiro H."/>
            <person name="Nishiyama T."/>
            <person name="Perroud P.-F."/>
            <person name="Lindquist E."/>
            <person name="Kamisugi Y."/>
            <person name="Tanahashi T."/>
            <person name="Sakakibara K."/>
            <person name="Fujita T."/>
            <person name="Oishi K."/>
            <person name="Shin-I T."/>
            <person name="Kuroki Y."/>
            <person name="Toyoda A."/>
            <person name="Suzuki Y."/>
            <person name="Hashimoto A."/>
            <person name="Yamaguchi K."/>
            <person name="Sugano A."/>
            <person name="Kohara Y."/>
            <person name="Fujiyama A."/>
            <person name="Anterola A."/>
            <person name="Aoki S."/>
            <person name="Ashton N."/>
            <person name="Barbazuk W.B."/>
            <person name="Barker E."/>
            <person name="Bennetzen J."/>
            <person name="Bezanilla M."/>
            <person name="Blankenship R."/>
            <person name="Cho S.H."/>
            <person name="Dutcher S."/>
            <person name="Estelle M."/>
            <person name="Fawcett J.A."/>
            <person name="Gundlach H."/>
            <person name="Hanada K."/>
            <person name="Heyl A."/>
            <person name="Hicks K.A."/>
            <person name="Hugh J."/>
            <person name="Lohr M."/>
            <person name="Mayer K."/>
            <person name="Melkozernov A."/>
            <person name="Murata T."/>
            <person name="Nelson D."/>
            <person name="Pils B."/>
            <person name="Prigge M."/>
            <person name="Reiss B."/>
            <person name="Renner T."/>
            <person name="Rombauts S."/>
            <person name="Rushton P."/>
            <person name="Sanderfoot A."/>
            <person name="Schween G."/>
            <person name="Shiu S.-H."/>
            <person name="Stueber K."/>
            <person name="Theodoulou F.L."/>
            <person name="Tu H."/>
            <person name="Van de Peer Y."/>
            <person name="Verrier P.J."/>
            <person name="Waters E."/>
            <person name="Wood A."/>
            <person name="Yang L."/>
            <person name="Cove D."/>
            <person name="Cuming A."/>
            <person name="Hasebe M."/>
            <person name="Lucas S."/>
            <person name="Mishler D.B."/>
            <person name="Reski R."/>
            <person name="Grigoriev I."/>
            <person name="Quatrano R.S."/>
            <person name="Boore J.L."/>
        </authorList>
    </citation>
    <scope>NUCLEOTIDE SEQUENCE [LARGE SCALE GENOMIC DNA]</scope>
    <source>
        <strain evidence="2 3">cv. Gransden 2004</strain>
    </source>
</reference>